<dbReference type="Gene3D" id="1.10.510.10">
    <property type="entry name" value="Transferase(Phosphotransferase) domain 1"/>
    <property type="match status" value="1"/>
</dbReference>
<name>A0A8K0MJQ5_9ROSA</name>
<dbReference type="PROSITE" id="PS50011">
    <property type="entry name" value="PROTEIN_KINASE_DOM"/>
    <property type="match status" value="1"/>
</dbReference>
<dbReference type="OrthoDB" id="4062651at2759"/>
<dbReference type="InterPro" id="IPR010632">
    <property type="entry name" value="DUF1221"/>
</dbReference>
<organism evidence="3 4">
    <name type="scientific">Rhamnella rubrinervis</name>
    <dbReference type="NCBI Taxonomy" id="2594499"/>
    <lineage>
        <taxon>Eukaryota</taxon>
        <taxon>Viridiplantae</taxon>
        <taxon>Streptophyta</taxon>
        <taxon>Embryophyta</taxon>
        <taxon>Tracheophyta</taxon>
        <taxon>Spermatophyta</taxon>
        <taxon>Magnoliopsida</taxon>
        <taxon>eudicotyledons</taxon>
        <taxon>Gunneridae</taxon>
        <taxon>Pentapetalae</taxon>
        <taxon>rosids</taxon>
        <taxon>fabids</taxon>
        <taxon>Rosales</taxon>
        <taxon>Rhamnaceae</taxon>
        <taxon>rhamnoid group</taxon>
        <taxon>Rhamneae</taxon>
        <taxon>Rhamnella</taxon>
    </lineage>
</organism>
<accession>A0A8K0MJQ5</accession>
<evidence type="ECO:0000256" key="1">
    <source>
        <dbReference type="SAM" id="MobiDB-lite"/>
    </source>
</evidence>
<evidence type="ECO:0000313" key="4">
    <source>
        <dbReference type="Proteomes" id="UP000796880"/>
    </source>
</evidence>
<sequence>MEQFRHIGEVLGSVKALMVLQDDIQINQSQCRLLVDIFNLAFDTIAEEIRQNLKLEEKNSKWKALEQPLKDLHRVYKEGELYIRQCVDSKDWWGKAINVHQSKDCIELHIHNLLCHFPAVIEAIETAGEISGLDQVEMQKRRVVLMKKYDKEWNDQVLFQWRFGNQYLVPKEICLRLESAWKEDRWRLIEALKEKKRLGPVALTKNESRLADVLLNKLNSPDSSNAKLFPSSILVGGNDYQVRRRLGGGGQLKEIQWLGESFVLRHFFGEIEPSTSEISTLLSLSHPNIQQYLCGFCDEDKKECFLVMEMMNKDLSTYMKENCGPRRRVLWPLAVVVDVMLQIARGMEYLHSQKVYHGELNPCNIFLKLRNSTGYFQAKISGFGLSSIFDNVTSQNSSIQNSVNPFIWHAPEVLAEQEQAGSTSSSKYTEKADVYSFGMLCFELLTGKVPFEDGHLQGDKMSRNIRAGERPLFPHPSPPKYLVSLTRKCWQTDPSQRLSFTSICRILRYIKKFLALNPDQVLPQLQSPPPDFCDLEAGFLKKISVEGCPAMNSVSQIPFQMFSYRLLEKEKTSSGVKDNSCEAASDAGSICRDAVSVFKDTASVCKDTASFYRNETLSVVEELLVPESDTRSVCSDVRSICSETPMKNVRKNLPLKKSPEVKAKKGSGTPRIRDPRPRPSPLNPCGRSLKMNIDTHSPLVTPNLSQGRVRTRGHVSDSELQ</sequence>
<dbReference type="PANTHER" id="PTHR23257:SF935">
    <property type="entry name" value="PROTEIN KINASE FAMILY PROTEIN"/>
    <property type="match status" value="1"/>
</dbReference>
<dbReference type="GO" id="GO:0004672">
    <property type="term" value="F:protein kinase activity"/>
    <property type="evidence" value="ECO:0007669"/>
    <property type="project" value="InterPro"/>
</dbReference>
<reference evidence="3" key="1">
    <citation type="submission" date="2020-03" db="EMBL/GenBank/DDBJ databases">
        <title>A high-quality chromosome-level genome assembly of a woody plant with both climbing and erect habits, Rhamnella rubrinervis.</title>
        <authorList>
            <person name="Lu Z."/>
            <person name="Yang Y."/>
            <person name="Zhu X."/>
            <person name="Sun Y."/>
        </authorList>
    </citation>
    <scope>NUCLEOTIDE SEQUENCE</scope>
    <source>
        <strain evidence="3">BYM</strain>
        <tissue evidence="3">Leaf</tissue>
    </source>
</reference>
<evidence type="ECO:0000259" key="2">
    <source>
        <dbReference type="PROSITE" id="PS50011"/>
    </source>
</evidence>
<protein>
    <recommendedName>
        <fullName evidence="2">Protein kinase domain-containing protein</fullName>
    </recommendedName>
</protein>
<proteinExistence type="predicted"/>
<dbReference type="Pfam" id="PF06760">
    <property type="entry name" value="DUF1221"/>
    <property type="match status" value="1"/>
</dbReference>
<comment type="caution">
    <text evidence="3">The sequence shown here is derived from an EMBL/GenBank/DDBJ whole genome shotgun (WGS) entry which is preliminary data.</text>
</comment>
<dbReference type="GO" id="GO:0005737">
    <property type="term" value="C:cytoplasm"/>
    <property type="evidence" value="ECO:0007669"/>
    <property type="project" value="TreeGrafter"/>
</dbReference>
<evidence type="ECO:0000313" key="3">
    <source>
        <dbReference type="EMBL" id="KAF3448669.1"/>
    </source>
</evidence>
<gene>
    <name evidence="3" type="ORF">FNV43_RR09382</name>
</gene>
<dbReference type="GO" id="GO:0005524">
    <property type="term" value="F:ATP binding"/>
    <property type="evidence" value="ECO:0007669"/>
    <property type="project" value="InterPro"/>
</dbReference>
<dbReference type="InterPro" id="IPR001245">
    <property type="entry name" value="Ser-Thr/Tyr_kinase_cat_dom"/>
</dbReference>
<dbReference type="PANTHER" id="PTHR23257">
    <property type="entry name" value="SERINE-THREONINE PROTEIN KINASE"/>
    <property type="match status" value="1"/>
</dbReference>
<feature type="region of interest" description="Disordered" evidence="1">
    <location>
        <begin position="648"/>
        <end position="721"/>
    </location>
</feature>
<dbReference type="Proteomes" id="UP000796880">
    <property type="component" value="Unassembled WGS sequence"/>
</dbReference>
<dbReference type="AlphaFoldDB" id="A0A8K0MJQ5"/>
<dbReference type="Pfam" id="PF07714">
    <property type="entry name" value="PK_Tyr_Ser-Thr"/>
    <property type="match status" value="1"/>
</dbReference>
<dbReference type="InterPro" id="IPR000719">
    <property type="entry name" value="Prot_kinase_dom"/>
</dbReference>
<dbReference type="InterPro" id="IPR011009">
    <property type="entry name" value="Kinase-like_dom_sf"/>
</dbReference>
<dbReference type="SUPFAM" id="SSF56112">
    <property type="entry name" value="Protein kinase-like (PK-like)"/>
    <property type="match status" value="1"/>
</dbReference>
<dbReference type="FunFam" id="1.10.510.10:FF:000778">
    <property type="entry name" value="Kinase family protein"/>
    <property type="match status" value="1"/>
</dbReference>
<dbReference type="InterPro" id="IPR050167">
    <property type="entry name" value="Ser_Thr_protein_kinase"/>
</dbReference>
<dbReference type="GO" id="GO:0007165">
    <property type="term" value="P:signal transduction"/>
    <property type="evidence" value="ECO:0007669"/>
    <property type="project" value="TreeGrafter"/>
</dbReference>
<feature type="domain" description="Protein kinase" evidence="2">
    <location>
        <begin position="240"/>
        <end position="514"/>
    </location>
</feature>
<keyword evidence="4" id="KW-1185">Reference proteome</keyword>
<dbReference type="EMBL" id="VOIH02000004">
    <property type="protein sequence ID" value="KAF3448669.1"/>
    <property type="molecule type" value="Genomic_DNA"/>
</dbReference>
<feature type="compositionally biased region" description="Polar residues" evidence="1">
    <location>
        <begin position="694"/>
        <end position="708"/>
    </location>
</feature>